<dbReference type="EMBL" id="ANOH01000105">
    <property type="protein sequence ID" value="EMI57195.1"/>
    <property type="molecule type" value="Genomic_DNA"/>
</dbReference>
<dbReference type="Proteomes" id="UP000011885">
    <property type="component" value="Unassembled WGS sequence"/>
</dbReference>
<dbReference type="AlphaFoldDB" id="M5U6Z5"/>
<evidence type="ECO:0000313" key="1">
    <source>
        <dbReference type="EMBL" id="EMI57195.1"/>
    </source>
</evidence>
<organism evidence="1 2">
    <name type="scientific">Rhodopirellula sallentina SM41</name>
    <dbReference type="NCBI Taxonomy" id="1263870"/>
    <lineage>
        <taxon>Bacteria</taxon>
        <taxon>Pseudomonadati</taxon>
        <taxon>Planctomycetota</taxon>
        <taxon>Planctomycetia</taxon>
        <taxon>Pirellulales</taxon>
        <taxon>Pirellulaceae</taxon>
        <taxon>Rhodopirellula</taxon>
    </lineage>
</organism>
<keyword evidence="2" id="KW-1185">Reference proteome</keyword>
<sequence length="314" mass="33849">MNSTTLRYRCFLIAFCVLVQQSVTSTARSEEVTEPPKISVELVEPGSEPRRVVRFTPEVGAKQAAEMIIDMQQKVSLGGTAMPSQTIPPQKMTIETEVTDVSANGDISFQFEYTDMKVVDDPNNPSPIAATMEQMLAPMIGATGQGVVSNRGLTREGNLNIPEGLAPQLKKMLEGMKDAMNRLSSPVPEEAIGKGAQWKVVQRLVANGMTLTQTSTHTITDMTEDGFEMSIALDQGADAQQIENPMLPAGTKLNLDSLNSTGSGTTTVVAGSIFPTNSKVSVNTVANMSINVAGQDQKMKTEMTMKMSLRELVE</sequence>
<evidence type="ECO:0000313" key="2">
    <source>
        <dbReference type="Proteomes" id="UP000011885"/>
    </source>
</evidence>
<name>M5U6Z5_9BACT</name>
<comment type="caution">
    <text evidence="1">The sequence shown here is derived from an EMBL/GenBank/DDBJ whole genome shotgun (WGS) entry which is preliminary data.</text>
</comment>
<dbReference type="PATRIC" id="fig|1263870.3.peg.1457"/>
<gene>
    <name evidence="1" type="ORF">RSSM_01357</name>
</gene>
<accession>M5U6Z5</accession>
<keyword evidence="1" id="KW-0449">Lipoprotein</keyword>
<proteinExistence type="predicted"/>
<protein>
    <submittedName>
        <fullName evidence="1">Lipoprotein</fullName>
    </submittedName>
</protein>
<reference evidence="1 2" key="1">
    <citation type="journal article" date="2013" name="Mar. Genomics">
        <title>Expression of sulfatases in Rhodopirellula baltica and the diversity of sulfatases in the genus Rhodopirellula.</title>
        <authorList>
            <person name="Wegner C.E."/>
            <person name="Richter-Heitmann T."/>
            <person name="Klindworth A."/>
            <person name="Klockow C."/>
            <person name="Richter M."/>
            <person name="Achstetter T."/>
            <person name="Glockner F.O."/>
            <person name="Harder J."/>
        </authorList>
    </citation>
    <scope>NUCLEOTIDE SEQUENCE [LARGE SCALE GENOMIC DNA]</scope>
    <source>
        <strain evidence="1 2">SM41</strain>
    </source>
</reference>
<dbReference type="RefSeq" id="WP_008675700.1">
    <property type="nucleotide sequence ID" value="NZ_ANOH01000105.1"/>
</dbReference>
<dbReference type="OrthoDB" id="253618at2"/>